<dbReference type="RefSeq" id="WP_238227617.1">
    <property type="nucleotide sequence ID" value="NZ_BPQD01000030.1"/>
</dbReference>
<sequence>MSQRLATRAEIAAIVEISRARNATLDVTGALVASRKWFAQILEGSGQSIDMLMADIRTDRRHRDVQILLYEEIEIREFDGWALAYNGSAQFVDKLIEVLANRTGATPDPYHLHRLIQCLAEFTRYLQ</sequence>
<dbReference type="Proteomes" id="UP001224644">
    <property type="component" value="Unassembled WGS sequence"/>
</dbReference>
<dbReference type="Gene3D" id="3.30.70.100">
    <property type="match status" value="1"/>
</dbReference>
<feature type="domain" description="BLUF" evidence="1">
    <location>
        <begin position="1"/>
        <end position="84"/>
    </location>
</feature>
<dbReference type="Pfam" id="PF04940">
    <property type="entry name" value="BLUF"/>
    <property type="match status" value="1"/>
</dbReference>
<accession>A0ABT8BFB0</accession>
<organism evidence="2 3">
    <name type="scientific">Methylobacterium adhaesivum</name>
    <dbReference type="NCBI Taxonomy" id="333297"/>
    <lineage>
        <taxon>Bacteria</taxon>
        <taxon>Pseudomonadati</taxon>
        <taxon>Pseudomonadota</taxon>
        <taxon>Alphaproteobacteria</taxon>
        <taxon>Hyphomicrobiales</taxon>
        <taxon>Methylobacteriaceae</taxon>
        <taxon>Methylobacterium</taxon>
    </lineage>
</organism>
<evidence type="ECO:0000313" key="2">
    <source>
        <dbReference type="EMBL" id="MDN3590440.1"/>
    </source>
</evidence>
<dbReference type="SUPFAM" id="SSF54975">
    <property type="entry name" value="Acylphosphatase/BLUF domain-like"/>
    <property type="match status" value="1"/>
</dbReference>
<keyword evidence="3" id="KW-1185">Reference proteome</keyword>
<evidence type="ECO:0000259" key="1">
    <source>
        <dbReference type="PROSITE" id="PS50925"/>
    </source>
</evidence>
<comment type="caution">
    <text evidence="2">The sequence shown here is derived from an EMBL/GenBank/DDBJ whole genome shotgun (WGS) entry which is preliminary data.</text>
</comment>
<name>A0ABT8BFB0_9HYPH</name>
<dbReference type="EMBL" id="JAUFPX010000004">
    <property type="protein sequence ID" value="MDN3590440.1"/>
    <property type="molecule type" value="Genomic_DNA"/>
</dbReference>
<evidence type="ECO:0000313" key="3">
    <source>
        <dbReference type="Proteomes" id="UP001224644"/>
    </source>
</evidence>
<reference evidence="3" key="1">
    <citation type="journal article" date="2019" name="Int. J. Syst. Evol. Microbiol.">
        <title>The Global Catalogue of Microorganisms (GCM) 10K type strain sequencing project: providing services to taxonomists for standard genome sequencing and annotation.</title>
        <authorList>
            <consortium name="The Broad Institute Genomics Platform"/>
            <consortium name="The Broad Institute Genome Sequencing Center for Infectious Disease"/>
            <person name="Wu L."/>
            <person name="Ma J."/>
        </authorList>
    </citation>
    <scope>NUCLEOTIDE SEQUENCE [LARGE SCALE GENOMIC DNA]</scope>
    <source>
        <strain evidence="3">CECT 7069</strain>
    </source>
</reference>
<dbReference type="InterPro" id="IPR007024">
    <property type="entry name" value="BLUF_domain"/>
</dbReference>
<gene>
    <name evidence="2" type="ORF">QWZ12_07420</name>
</gene>
<dbReference type="PROSITE" id="PS50925">
    <property type="entry name" value="BLUF"/>
    <property type="match status" value="1"/>
</dbReference>
<dbReference type="SMART" id="SM01034">
    <property type="entry name" value="BLUF"/>
    <property type="match status" value="1"/>
</dbReference>
<dbReference type="InterPro" id="IPR036046">
    <property type="entry name" value="Acylphosphatase-like_dom_sf"/>
</dbReference>
<proteinExistence type="predicted"/>
<protein>
    <submittedName>
        <fullName evidence="2">BLUF domain-containing protein</fullName>
    </submittedName>
</protein>